<proteinExistence type="predicted"/>
<protein>
    <recommendedName>
        <fullName evidence="3">Class IIb bacteriocin, lactobin A/cerein 7B family</fullName>
    </recommendedName>
</protein>
<organism evidence="1 2">
    <name type="scientific">Polaribacter batillariae</name>
    <dbReference type="NCBI Taxonomy" id="2808900"/>
    <lineage>
        <taxon>Bacteria</taxon>
        <taxon>Pseudomonadati</taxon>
        <taxon>Bacteroidota</taxon>
        <taxon>Flavobacteriia</taxon>
        <taxon>Flavobacteriales</taxon>
        <taxon>Flavobacteriaceae</taxon>
    </lineage>
</organism>
<dbReference type="EMBL" id="CP071795">
    <property type="protein sequence ID" value="QTD38429.1"/>
    <property type="molecule type" value="Genomic_DNA"/>
</dbReference>
<evidence type="ECO:0008006" key="3">
    <source>
        <dbReference type="Google" id="ProtNLM"/>
    </source>
</evidence>
<name>A0ABX7T081_9FLAO</name>
<evidence type="ECO:0000313" key="1">
    <source>
        <dbReference type="EMBL" id="QTD38429.1"/>
    </source>
</evidence>
<reference evidence="1 2" key="1">
    <citation type="submission" date="2021-03" db="EMBL/GenBank/DDBJ databases">
        <title>Complete genome of Polaribacter_sp.G4M1.</title>
        <authorList>
            <person name="Jeong S.W."/>
            <person name="Bae J.W."/>
        </authorList>
    </citation>
    <scope>NUCLEOTIDE SEQUENCE [LARGE SCALE GENOMIC DNA]</scope>
    <source>
        <strain evidence="1 2">G4M1</strain>
    </source>
</reference>
<sequence>MKSLDKYNVQKISSNEVIEISGGTRVPWNPIFLAIYIIDEIWDGATRECSSSCSHD</sequence>
<dbReference type="Proteomes" id="UP000663935">
    <property type="component" value="Chromosome"/>
</dbReference>
<accession>A0ABX7T081</accession>
<keyword evidence="2" id="KW-1185">Reference proteome</keyword>
<gene>
    <name evidence="1" type="ORF">JL193_03790</name>
</gene>
<evidence type="ECO:0000313" key="2">
    <source>
        <dbReference type="Proteomes" id="UP000663935"/>
    </source>
</evidence>
<dbReference type="RefSeq" id="WP_207972559.1">
    <property type="nucleotide sequence ID" value="NZ_CP071795.1"/>
</dbReference>